<dbReference type="Proteomes" id="UP000193944">
    <property type="component" value="Unassembled WGS sequence"/>
</dbReference>
<reference evidence="3 4" key="2">
    <citation type="submission" date="2016-08" db="EMBL/GenBank/DDBJ databases">
        <title>Pervasive Adenine N6-methylation of Active Genes in Fungi.</title>
        <authorList>
            <consortium name="DOE Joint Genome Institute"/>
            <person name="Mondo S.J."/>
            <person name="Dannebaum R.O."/>
            <person name="Kuo R.C."/>
            <person name="Labutti K."/>
            <person name="Haridas S."/>
            <person name="Kuo A."/>
            <person name="Salamov A."/>
            <person name="Ahrendt S.R."/>
            <person name="Lipzen A."/>
            <person name="Sullivan W."/>
            <person name="Andreopoulos W.B."/>
            <person name="Clum A."/>
            <person name="Lindquist E."/>
            <person name="Daum C."/>
            <person name="Ramamoorthy G.K."/>
            <person name="Gryganskyi A."/>
            <person name="Culley D."/>
            <person name="Magnuson J.K."/>
            <person name="James T.Y."/>
            <person name="O'Malley M.A."/>
            <person name="Stajich J.E."/>
            <person name="Spatafora J.W."/>
            <person name="Visel A."/>
            <person name="Grigoriev I.V."/>
        </authorList>
    </citation>
    <scope>NUCLEOTIDE SEQUENCE [LARGE SCALE GENOMIC DNA]</scope>
    <source>
        <strain evidence="3 4">S4</strain>
    </source>
</reference>
<reference evidence="3 4" key="1">
    <citation type="submission" date="2016-08" db="EMBL/GenBank/DDBJ databases">
        <title>A Parts List for Fungal Cellulosomes Revealed by Comparative Genomics.</title>
        <authorList>
            <consortium name="DOE Joint Genome Institute"/>
            <person name="Haitjema C.H."/>
            <person name="Gilmore S.P."/>
            <person name="Henske J.K."/>
            <person name="Solomon K.V."/>
            <person name="De Groot R."/>
            <person name="Kuo A."/>
            <person name="Mondo S.J."/>
            <person name="Salamov A.A."/>
            <person name="Labutti K."/>
            <person name="Zhao Z."/>
            <person name="Chiniquy J."/>
            <person name="Barry K."/>
            <person name="Brewer H.M."/>
            <person name="Purvine S.O."/>
            <person name="Wright A.T."/>
            <person name="Boxma B."/>
            <person name="Van Alen T."/>
            <person name="Hackstein J.H."/>
            <person name="Baker S.E."/>
            <person name="Grigoriev I.V."/>
            <person name="O'Malley M.A."/>
        </authorList>
    </citation>
    <scope>NUCLEOTIDE SEQUENCE [LARGE SCALE GENOMIC DNA]</scope>
    <source>
        <strain evidence="3 4">S4</strain>
    </source>
</reference>
<dbReference type="EMBL" id="MCFG01000052">
    <property type="protein sequence ID" value="ORX84422.1"/>
    <property type="molecule type" value="Genomic_DNA"/>
</dbReference>
<keyword evidence="2" id="KW-0812">Transmembrane</keyword>
<evidence type="ECO:0000313" key="4">
    <source>
        <dbReference type="Proteomes" id="UP000193944"/>
    </source>
</evidence>
<keyword evidence="2" id="KW-1133">Transmembrane helix</keyword>
<organism evidence="3 4">
    <name type="scientific">Anaeromyces robustus</name>
    <dbReference type="NCBI Taxonomy" id="1754192"/>
    <lineage>
        <taxon>Eukaryota</taxon>
        <taxon>Fungi</taxon>
        <taxon>Fungi incertae sedis</taxon>
        <taxon>Chytridiomycota</taxon>
        <taxon>Chytridiomycota incertae sedis</taxon>
        <taxon>Neocallimastigomycetes</taxon>
        <taxon>Neocallimastigales</taxon>
        <taxon>Neocallimastigaceae</taxon>
        <taxon>Anaeromyces</taxon>
    </lineage>
</organism>
<comment type="caution">
    <text evidence="3">The sequence shown here is derived from an EMBL/GenBank/DDBJ whole genome shotgun (WGS) entry which is preliminary data.</text>
</comment>
<keyword evidence="2" id="KW-0472">Membrane</keyword>
<accession>A0A1Y1XFF1</accession>
<evidence type="ECO:0000256" key="1">
    <source>
        <dbReference type="SAM" id="MobiDB-lite"/>
    </source>
</evidence>
<feature type="transmembrane region" description="Helical" evidence="2">
    <location>
        <begin position="92"/>
        <end position="111"/>
    </location>
</feature>
<feature type="compositionally biased region" description="Basic and acidic residues" evidence="1">
    <location>
        <begin position="135"/>
        <end position="159"/>
    </location>
</feature>
<dbReference type="AlphaFoldDB" id="A0A1Y1XFF1"/>
<evidence type="ECO:0000256" key="2">
    <source>
        <dbReference type="SAM" id="Phobius"/>
    </source>
</evidence>
<sequence>MIAGVEIKCPPHWSEEEAGYGVHWETAKKIAFENNCDIDFVDFPLSYIVSGEQEVALEVRKKIEEYLEQAVIAEGGNARYLARQTIGFFKELFRRIFFLLTLLFNFILKLLHIERKTKVDYIPVSDDDDEEDDEKSVSDNNKNDNKKSPKESMKEKKNN</sequence>
<keyword evidence="4" id="KW-1185">Reference proteome</keyword>
<name>A0A1Y1XFF1_9FUNG</name>
<evidence type="ECO:0000313" key="3">
    <source>
        <dbReference type="EMBL" id="ORX84422.1"/>
    </source>
</evidence>
<gene>
    <name evidence="3" type="ORF">BCR32DRAFT_277120</name>
</gene>
<protein>
    <submittedName>
        <fullName evidence="3">Uncharacterized protein</fullName>
    </submittedName>
</protein>
<proteinExistence type="predicted"/>
<feature type="region of interest" description="Disordered" evidence="1">
    <location>
        <begin position="123"/>
        <end position="159"/>
    </location>
</feature>
<feature type="compositionally biased region" description="Acidic residues" evidence="1">
    <location>
        <begin position="125"/>
        <end position="134"/>
    </location>
</feature>
<dbReference type="OrthoDB" id="2138696at2759"/>